<name>A0ABD3VF18_SINWO</name>
<dbReference type="Pfam" id="PF00059">
    <property type="entry name" value="Lectin_C"/>
    <property type="match status" value="1"/>
</dbReference>
<dbReference type="AlphaFoldDB" id="A0ABD3VF18"/>
<evidence type="ECO:0000313" key="3">
    <source>
        <dbReference type="EMBL" id="KAL3859147.1"/>
    </source>
</evidence>
<reference evidence="3 4" key="1">
    <citation type="submission" date="2024-11" db="EMBL/GenBank/DDBJ databases">
        <title>Chromosome-level genome assembly of the freshwater bivalve Anodonta woodiana.</title>
        <authorList>
            <person name="Chen X."/>
        </authorList>
    </citation>
    <scope>NUCLEOTIDE SEQUENCE [LARGE SCALE GENOMIC DNA]</scope>
    <source>
        <strain evidence="3">MN2024</strain>
        <tissue evidence="3">Gills</tissue>
    </source>
</reference>
<organism evidence="3 4">
    <name type="scientific">Sinanodonta woodiana</name>
    <name type="common">Chinese pond mussel</name>
    <name type="synonym">Anodonta woodiana</name>
    <dbReference type="NCBI Taxonomy" id="1069815"/>
    <lineage>
        <taxon>Eukaryota</taxon>
        <taxon>Metazoa</taxon>
        <taxon>Spiralia</taxon>
        <taxon>Lophotrochozoa</taxon>
        <taxon>Mollusca</taxon>
        <taxon>Bivalvia</taxon>
        <taxon>Autobranchia</taxon>
        <taxon>Heteroconchia</taxon>
        <taxon>Palaeoheterodonta</taxon>
        <taxon>Unionida</taxon>
        <taxon>Unionoidea</taxon>
        <taxon>Unionidae</taxon>
        <taxon>Unioninae</taxon>
        <taxon>Sinanodonta</taxon>
    </lineage>
</organism>
<dbReference type="Proteomes" id="UP001634394">
    <property type="component" value="Unassembled WGS sequence"/>
</dbReference>
<evidence type="ECO:0000259" key="2">
    <source>
        <dbReference type="PROSITE" id="PS50041"/>
    </source>
</evidence>
<accession>A0ABD3VF18</accession>
<gene>
    <name evidence="3" type="ORF">ACJMK2_009379</name>
</gene>
<evidence type="ECO:0000313" key="4">
    <source>
        <dbReference type="Proteomes" id="UP001634394"/>
    </source>
</evidence>
<dbReference type="InterPro" id="IPR016187">
    <property type="entry name" value="CTDL_fold"/>
</dbReference>
<dbReference type="InterPro" id="IPR018378">
    <property type="entry name" value="C-type_lectin_CS"/>
</dbReference>
<comment type="caution">
    <text evidence="3">The sequence shown here is derived from an EMBL/GenBank/DDBJ whole genome shotgun (WGS) entry which is preliminary data.</text>
</comment>
<dbReference type="PROSITE" id="PS50041">
    <property type="entry name" value="C_TYPE_LECTIN_2"/>
    <property type="match status" value="1"/>
</dbReference>
<keyword evidence="1" id="KW-1015">Disulfide bond</keyword>
<dbReference type="InterPro" id="IPR050111">
    <property type="entry name" value="C-type_lectin/snaclec_domain"/>
</dbReference>
<dbReference type="InterPro" id="IPR016186">
    <property type="entry name" value="C-type_lectin-like/link_sf"/>
</dbReference>
<dbReference type="Gene3D" id="3.10.100.10">
    <property type="entry name" value="Mannose-Binding Protein A, subunit A"/>
    <property type="match status" value="1"/>
</dbReference>
<dbReference type="SUPFAM" id="SSF56436">
    <property type="entry name" value="C-type lectin-like"/>
    <property type="match status" value="1"/>
</dbReference>
<protein>
    <recommendedName>
        <fullName evidence="2">C-type lectin domain-containing protein</fullName>
    </recommendedName>
</protein>
<sequence length="136" mass="15252">MSAACPEGFERHGTGCYTVLEIKASWPEAKVYCSVIGGDLAQIEDANENSIITGIISRLHVSTNDKIFWLDGSDMLSENEWLWMGQHGASQHMTFTNWNPSQPDNAAGIEHCLEIVNDHWNDENCATTRYFVCEAR</sequence>
<evidence type="ECO:0000256" key="1">
    <source>
        <dbReference type="ARBA" id="ARBA00023157"/>
    </source>
</evidence>
<dbReference type="PANTHER" id="PTHR22803">
    <property type="entry name" value="MANNOSE, PHOSPHOLIPASE, LECTIN RECEPTOR RELATED"/>
    <property type="match status" value="1"/>
</dbReference>
<dbReference type="EMBL" id="JBJQND010000012">
    <property type="protein sequence ID" value="KAL3859147.1"/>
    <property type="molecule type" value="Genomic_DNA"/>
</dbReference>
<keyword evidence="4" id="KW-1185">Reference proteome</keyword>
<dbReference type="InterPro" id="IPR001304">
    <property type="entry name" value="C-type_lectin-like"/>
</dbReference>
<proteinExistence type="predicted"/>
<dbReference type="SMART" id="SM00034">
    <property type="entry name" value="CLECT"/>
    <property type="match status" value="1"/>
</dbReference>
<feature type="domain" description="C-type lectin" evidence="2">
    <location>
        <begin position="12"/>
        <end position="134"/>
    </location>
</feature>
<dbReference type="CDD" id="cd00037">
    <property type="entry name" value="CLECT"/>
    <property type="match status" value="1"/>
</dbReference>
<dbReference type="PROSITE" id="PS00615">
    <property type="entry name" value="C_TYPE_LECTIN_1"/>
    <property type="match status" value="1"/>
</dbReference>